<dbReference type="GeneID" id="18831904"/>
<dbReference type="KEGG" id="abp:AGABI1DRAFT83341"/>
<dbReference type="EMBL" id="JH971387">
    <property type="protein sequence ID" value="EKM81951.1"/>
    <property type="molecule type" value="Genomic_DNA"/>
</dbReference>
<sequence length="57" mass="6464">MPANTGSTTRNLVGACDRRHFYRRTSGLNSSHSYSLKFAYKFDHADSSRFITCFVQG</sequence>
<feature type="non-terminal residue" evidence="1">
    <location>
        <position position="57"/>
    </location>
</feature>
<dbReference type="InParanoid" id="K5X2A9"/>
<dbReference type="AlphaFoldDB" id="K5X2A9"/>
<protein>
    <submittedName>
        <fullName evidence="1">Uncharacterized protein</fullName>
    </submittedName>
</protein>
<keyword evidence="2" id="KW-1185">Reference proteome</keyword>
<evidence type="ECO:0000313" key="2">
    <source>
        <dbReference type="Proteomes" id="UP000008493"/>
    </source>
</evidence>
<accession>K5X2A9</accession>
<reference evidence="2" key="1">
    <citation type="journal article" date="2012" name="Proc. Natl. Acad. Sci. U.S.A.">
        <title>Genome sequence of the button mushroom Agaricus bisporus reveals mechanisms governing adaptation to a humic-rich ecological niche.</title>
        <authorList>
            <person name="Morin E."/>
            <person name="Kohler A."/>
            <person name="Baker A.R."/>
            <person name="Foulongne-Oriol M."/>
            <person name="Lombard V."/>
            <person name="Nagy L.G."/>
            <person name="Ohm R.A."/>
            <person name="Patyshakuliyeva A."/>
            <person name="Brun A."/>
            <person name="Aerts A.L."/>
            <person name="Bailey A.M."/>
            <person name="Billette C."/>
            <person name="Coutinho P.M."/>
            <person name="Deakin G."/>
            <person name="Doddapaneni H."/>
            <person name="Floudas D."/>
            <person name="Grimwood J."/>
            <person name="Hilden K."/>
            <person name="Kuees U."/>
            <person name="LaButti K.M."/>
            <person name="Lapidus A."/>
            <person name="Lindquist E.A."/>
            <person name="Lucas S.M."/>
            <person name="Murat C."/>
            <person name="Riley R.W."/>
            <person name="Salamov A.A."/>
            <person name="Schmutz J."/>
            <person name="Subramanian V."/>
            <person name="Woesten H.A.B."/>
            <person name="Xu J."/>
            <person name="Eastwood D.C."/>
            <person name="Foster G.D."/>
            <person name="Sonnenberg A.S."/>
            <person name="Cullen D."/>
            <person name="de Vries R.P."/>
            <person name="Lundell T."/>
            <person name="Hibbett D.S."/>
            <person name="Henrissat B."/>
            <person name="Burton K.S."/>
            <person name="Kerrigan R.W."/>
            <person name="Challen M.P."/>
            <person name="Grigoriev I.V."/>
            <person name="Martin F."/>
        </authorList>
    </citation>
    <scope>NUCLEOTIDE SEQUENCE [LARGE SCALE GENOMIC DNA]</scope>
    <source>
        <strain evidence="2">JB137-S8 / ATCC MYA-4627 / FGSC 10392</strain>
    </source>
</reference>
<name>K5X2A9_AGABU</name>
<evidence type="ECO:0000313" key="1">
    <source>
        <dbReference type="EMBL" id="EKM81951.1"/>
    </source>
</evidence>
<dbReference type="HOGENOM" id="CLU_3001843_0_0_1"/>
<proteinExistence type="predicted"/>
<organism evidence="1 2">
    <name type="scientific">Agaricus bisporus var. burnettii (strain JB137-S8 / ATCC MYA-4627 / FGSC 10392)</name>
    <name type="common">White button mushroom</name>
    <dbReference type="NCBI Taxonomy" id="597362"/>
    <lineage>
        <taxon>Eukaryota</taxon>
        <taxon>Fungi</taxon>
        <taxon>Dikarya</taxon>
        <taxon>Basidiomycota</taxon>
        <taxon>Agaricomycotina</taxon>
        <taxon>Agaricomycetes</taxon>
        <taxon>Agaricomycetidae</taxon>
        <taxon>Agaricales</taxon>
        <taxon>Agaricineae</taxon>
        <taxon>Agaricaceae</taxon>
        <taxon>Agaricus</taxon>
    </lineage>
</organism>
<gene>
    <name evidence="1" type="ORF">AGABI1DRAFT_83341</name>
</gene>
<dbReference type="RefSeq" id="XP_007327717.1">
    <property type="nucleotide sequence ID" value="XM_007327655.1"/>
</dbReference>
<dbReference type="Proteomes" id="UP000008493">
    <property type="component" value="Unassembled WGS sequence"/>
</dbReference>